<evidence type="ECO:0000256" key="1">
    <source>
        <dbReference type="SAM" id="MobiDB-lite"/>
    </source>
</evidence>
<reference evidence="3" key="1">
    <citation type="journal article" date="2020" name="Nat. Commun.">
        <title>Genome assembly of wild tea tree DASZ reveals pedigree and selection history of tea varieties.</title>
        <authorList>
            <person name="Zhang W."/>
            <person name="Zhang Y."/>
            <person name="Qiu H."/>
            <person name="Guo Y."/>
            <person name="Wan H."/>
            <person name="Zhang X."/>
            <person name="Scossa F."/>
            <person name="Alseekh S."/>
            <person name="Zhang Q."/>
            <person name="Wang P."/>
            <person name="Xu L."/>
            <person name="Schmidt M.H."/>
            <person name="Jia X."/>
            <person name="Li D."/>
            <person name="Zhu A."/>
            <person name="Guo F."/>
            <person name="Chen W."/>
            <person name="Ni D."/>
            <person name="Usadel B."/>
            <person name="Fernie A.R."/>
            <person name="Wen W."/>
        </authorList>
    </citation>
    <scope>NUCLEOTIDE SEQUENCE [LARGE SCALE GENOMIC DNA]</scope>
    <source>
        <strain evidence="3">cv. G240</strain>
    </source>
</reference>
<dbReference type="PANTHER" id="PTHR33223">
    <property type="entry name" value="CCHC-TYPE DOMAIN-CONTAINING PROTEIN"/>
    <property type="match status" value="1"/>
</dbReference>
<evidence type="ECO:0000313" key="3">
    <source>
        <dbReference type="Proteomes" id="UP000593564"/>
    </source>
</evidence>
<feature type="region of interest" description="Disordered" evidence="1">
    <location>
        <begin position="701"/>
        <end position="723"/>
    </location>
</feature>
<gene>
    <name evidence="2" type="ORF">HYC85_029787</name>
</gene>
<organism evidence="2 3">
    <name type="scientific">Camellia sinensis</name>
    <name type="common">Tea plant</name>
    <name type="synonym">Thea sinensis</name>
    <dbReference type="NCBI Taxonomy" id="4442"/>
    <lineage>
        <taxon>Eukaryota</taxon>
        <taxon>Viridiplantae</taxon>
        <taxon>Streptophyta</taxon>
        <taxon>Embryophyta</taxon>
        <taxon>Tracheophyta</taxon>
        <taxon>Spermatophyta</taxon>
        <taxon>Magnoliopsida</taxon>
        <taxon>eudicotyledons</taxon>
        <taxon>Gunneridae</taxon>
        <taxon>Pentapetalae</taxon>
        <taxon>asterids</taxon>
        <taxon>Ericales</taxon>
        <taxon>Theaceae</taxon>
        <taxon>Camellia</taxon>
    </lineage>
</organism>
<dbReference type="EMBL" id="JACBKZ010000014">
    <property type="protein sequence ID" value="KAF5933616.1"/>
    <property type="molecule type" value="Genomic_DNA"/>
</dbReference>
<sequence>MGEEGRKLAEEKLGMNPVLYSRWCFPLVGDLPQCSGSSLEVTLRLVQSSEVQSSANRGSMSMASDFRAKPGVHAFIPLPEALYCFISVVIQHTSGRQWLTNGCNASSLAASTPFWPANGRQQALMAGRPLVHCSALGNPAEPIPEQASKALVYQVEAPFEFEVDPTALNVNALEKLFKQAQGVNSIPDLEDGYTESAVTLSERFKIPHIDRFDGSGDPMVHLLLFSDILRPMGLTLAQKLSLFSQTMSGIAEELAEAFIAQYSYNTQIEVTARDLEVTRQEPNEGFSEFVTRWREKVSMVTTWPSDKDQIRVIVRNMHSKLLQKMIILPLLTFPDLHEMGVQIEDALRQGIFVEDNEPVKKNVVCSSNTTTDGYLELLQPQPLPNPLPPRYNPAKYCAYHQQHGHDTNHCICLRHKIQDLIDEKTITPLKGPQVSTDPSPLHLNLIHRLPSAYNPSIYITPAHLPKPEVFIPKSMDLCMTDALEPQSSPTREPTTSKLMKMIEDLQRTLADLAFGILASSSTTSHAKNFTPKGSPIMGRVAIENDQLEAIPSPGNDMSTTTGLHSDIATQFLGKVETYGKNKVGADIDPHEHLLWAIEALKAEELNKQQVLAVIAKTVDSSFVALDKSILNRGASRKKGCCTRNLQSYTRKGSSNPVSTCQPLYQYIQHIQHIQSNSTNLESSTLRPKGFHPALHVHIQSHGRVDQKGPSQTPRASASPGSPFSQVIVAPSPAKSVDTRSVNLGDNNPDLIQIGSTLSSARATITLELGARSSEQEGQMSSKEACKARSVVALELGAKMSDVLKDSKDGSFRKPMKTGKKVQSEKRREESLLLKDNRVPIHNTRGNFRPRLDGLLHHQRTTTILLDSDGFEILRPINMDKLNFSILERPGGPKTRKGDPGKKRAPYSPERAQLKLTGKKGSHILQAARYQVKCEARTGNGAGCLVPSSGRSHPNWHLTRNGDVENAIKFRDCILNVPFQALSMLRSKSSKNTMRDPRQSRAVYHHSPHECLGSLSSGAISGCVKRIPDWFYFDLFSWFRHGCLKRAPDWFVFGPLLTISACLGHIQNRDRSLNCRTNSSSPKGGAKKVESTRT</sequence>
<name>A0A7J7G2Y0_CAMSI</name>
<accession>A0A7J7G2Y0</accession>
<dbReference type="PANTHER" id="PTHR33223:SF8">
    <property type="entry name" value="OS04G0172440 PROTEIN"/>
    <property type="match status" value="1"/>
</dbReference>
<feature type="region of interest" description="Disordered" evidence="1">
    <location>
        <begin position="1073"/>
        <end position="1093"/>
    </location>
</feature>
<feature type="region of interest" description="Disordered" evidence="1">
    <location>
        <begin position="806"/>
        <end position="828"/>
    </location>
</feature>
<proteinExistence type="predicted"/>
<reference evidence="2 3" key="2">
    <citation type="submission" date="2020-07" db="EMBL/GenBank/DDBJ databases">
        <title>Genome assembly of wild tea tree DASZ reveals pedigree and selection history of tea varieties.</title>
        <authorList>
            <person name="Zhang W."/>
        </authorList>
    </citation>
    <scope>NUCLEOTIDE SEQUENCE [LARGE SCALE GENOMIC DNA]</scope>
    <source>
        <strain evidence="3">cv. G240</strain>
        <tissue evidence="2">Leaf</tissue>
    </source>
</reference>
<dbReference type="Proteomes" id="UP000593564">
    <property type="component" value="Unassembled WGS sequence"/>
</dbReference>
<feature type="region of interest" description="Disordered" evidence="1">
    <location>
        <begin position="884"/>
        <end position="908"/>
    </location>
</feature>
<evidence type="ECO:0000313" key="2">
    <source>
        <dbReference type="EMBL" id="KAF5933616.1"/>
    </source>
</evidence>
<protein>
    <recommendedName>
        <fullName evidence="4">Retrotransposon gag domain-containing protein</fullName>
    </recommendedName>
</protein>
<keyword evidence="3" id="KW-1185">Reference proteome</keyword>
<dbReference type="AlphaFoldDB" id="A0A7J7G2Y0"/>
<feature type="compositionally biased region" description="Polar residues" evidence="1">
    <location>
        <begin position="708"/>
        <end position="723"/>
    </location>
</feature>
<comment type="caution">
    <text evidence="2">The sequence shown here is derived from an EMBL/GenBank/DDBJ whole genome shotgun (WGS) entry which is preliminary data.</text>
</comment>
<evidence type="ECO:0008006" key="4">
    <source>
        <dbReference type="Google" id="ProtNLM"/>
    </source>
</evidence>